<dbReference type="EMBL" id="GU943148">
    <property type="protein sequence ID" value="ADD96565.1"/>
    <property type="molecule type" value="Genomic_DNA"/>
</dbReference>
<name>D6PLG4_9ZZZZ</name>
<accession>D6PLG4</accession>
<dbReference type="AlphaFoldDB" id="D6PLG4"/>
<reference evidence="2" key="1">
    <citation type="journal article" date="2010" name="ISME J.">
        <title>Metagenome of the Mediterranean deep chlorophyll maximum studied by direct and fosmid library 454 pyrosequencing.</title>
        <authorList>
            <person name="Ghai R."/>
            <person name="Martin-Cuadrado A.B."/>
            <person name="Molto A.G."/>
            <person name="Heredia I.G."/>
            <person name="Cabrera R."/>
            <person name="Martin J."/>
            <person name="Verdu M."/>
            <person name="Deschamps P."/>
            <person name="Moreira D."/>
            <person name="Lopez-Garcia P."/>
            <person name="Mira A."/>
            <person name="Rodriguez-Valera F."/>
        </authorList>
    </citation>
    <scope>NUCLEOTIDE SEQUENCE</scope>
</reference>
<protein>
    <submittedName>
        <fullName evidence="2">Uncharacterized protein</fullName>
    </submittedName>
</protein>
<feature type="compositionally biased region" description="Polar residues" evidence="1">
    <location>
        <begin position="10"/>
        <end position="25"/>
    </location>
</feature>
<feature type="region of interest" description="Disordered" evidence="1">
    <location>
        <begin position="1"/>
        <end position="25"/>
    </location>
</feature>
<sequence>MSFNYALKPGTTQKVSPSGSSAATANKFGTQTEYVRVATDADVHIVFGGSPTATANDIFLPVDQPEIFKVSPGEKMAAFGTANVSVTEMSA</sequence>
<evidence type="ECO:0000256" key="1">
    <source>
        <dbReference type="SAM" id="MobiDB-lite"/>
    </source>
</evidence>
<evidence type="ECO:0000313" key="2">
    <source>
        <dbReference type="EMBL" id="ADD96565.1"/>
    </source>
</evidence>
<proteinExistence type="predicted"/>
<organism evidence="2">
    <name type="scientific">uncultured organism MedDCM-OCT-S11-C359</name>
    <dbReference type="NCBI Taxonomy" id="743661"/>
    <lineage>
        <taxon>unclassified sequences</taxon>
        <taxon>environmental samples</taxon>
    </lineage>
</organism>